<gene>
    <name evidence="1" type="ORF">CGI_10004673</name>
</gene>
<reference evidence="1" key="1">
    <citation type="journal article" date="2012" name="Nature">
        <title>The oyster genome reveals stress adaptation and complexity of shell formation.</title>
        <authorList>
            <person name="Zhang G."/>
            <person name="Fang X."/>
            <person name="Guo X."/>
            <person name="Li L."/>
            <person name="Luo R."/>
            <person name="Xu F."/>
            <person name="Yang P."/>
            <person name="Zhang L."/>
            <person name="Wang X."/>
            <person name="Qi H."/>
            <person name="Xiong Z."/>
            <person name="Que H."/>
            <person name="Xie Y."/>
            <person name="Holland P.W."/>
            <person name="Paps J."/>
            <person name="Zhu Y."/>
            <person name="Wu F."/>
            <person name="Chen Y."/>
            <person name="Wang J."/>
            <person name="Peng C."/>
            <person name="Meng J."/>
            <person name="Yang L."/>
            <person name="Liu J."/>
            <person name="Wen B."/>
            <person name="Zhang N."/>
            <person name="Huang Z."/>
            <person name="Zhu Q."/>
            <person name="Feng Y."/>
            <person name="Mount A."/>
            <person name="Hedgecock D."/>
            <person name="Xu Z."/>
            <person name="Liu Y."/>
            <person name="Domazet-Loso T."/>
            <person name="Du Y."/>
            <person name="Sun X."/>
            <person name="Zhang S."/>
            <person name="Liu B."/>
            <person name="Cheng P."/>
            <person name="Jiang X."/>
            <person name="Li J."/>
            <person name="Fan D."/>
            <person name="Wang W."/>
            <person name="Fu W."/>
            <person name="Wang T."/>
            <person name="Wang B."/>
            <person name="Zhang J."/>
            <person name="Peng Z."/>
            <person name="Li Y."/>
            <person name="Li N."/>
            <person name="Wang J."/>
            <person name="Chen M."/>
            <person name="He Y."/>
            <person name="Tan F."/>
            <person name="Song X."/>
            <person name="Zheng Q."/>
            <person name="Huang R."/>
            <person name="Yang H."/>
            <person name="Du X."/>
            <person name="Chen L."/>
            <person name="Yang M."/>
            <person name="Gaffney P.M."/>
            <person name="Wang S."/>
            <person name="Luo L."/>
            <person name="She Z."/>
            <person name="Ming Y."/>
            <person name="Huang W."/>
            <person name="Zhang S."/>
            <person name="Huang B."/>
            <person name="Zhang Y."/>
            <person name="Qu T."/>
            <person name="Ni P."/>
            <person name="Miao G."/>
            <person name="Wang J."/>
            <person name="Wang Q."/>
            <person name="Steinberg C.E."/>
            <person name="Wang H."/>
            <person name="Li N."/>
            <person name="Qian L."/>
            <person name="Zhang G."/>
            <person name="Li Y."/>
            <person name="Yang H."/>
            <person name="Liu X."/>
            <person name="Wang J."/>
            <person name="Yin Y."/>
            <person name="Wang J."/>
        </authorList>
    </citation>
    <scope>NUCLEOTIDE SEQUENCE [LARGE SCALE GENOMIC DNA]</scope>
    <source>
        <strain evidence="1">05x7-T-G4-1.051#20</strain>
    </source>
</reference>
<evidence type="ECO:0000313" key="1">
    <source>
        <dbReference type="EMBL" id="EKC21062.1"/>
    </source>
</evidence>
<dbReference type="HOGENOM" id="CLU_1205784_0_0_1"/>
<organism evidence="1">
    <name type="scientific">Magallana gigas</name>
    <name type="common">Pacific oyster</name>
    <name type="synonym">Crassostrea gigas</name>
    <dbReference type="NCBI Taxonomy" id="29159"/>
    <lineage>
        <taxon>Eukaryota</taxon>
        <taxon>Metazoa</taxon>
        <taxon>Spiralia</taxon>
        <taxon>Lophotrochozoa</taxon>
        <taxon>Mollusca</taxon>
        <taxon>Bivalvia</taxon>
        <taxon>Autobranchia</taxon>
        <taxon>Pteriomorphia</taxon>
        <taxon>Ostreida</taxon>
        <taxon>Ostreoidea</taxon>
        <taxon>Ostreidae</taxon>
        <taxon>Magallana</taxon>
    </lineage>
</organism>
<dbReference type="AlphaFoldDB" id="K1PBB8"/>
<proteinExistence type="predicted"/>
<sequence>MGNVHSWCMELAFKVVTGGPFGVYDLFVRNRTHNTKNRAAQQLTNQVKEHYKSDVLNDIHSYGVTKIRVSYYKGGAEAQYFVFNAVGATKTGWFSRDRLLETSFNNITTLTDIRPRKLLDSRDFNFGVDYKNPVSRRFFINEGYYECGGDLGWVVVIDGPGPCSMDKGKTSTISVDFCPRGTMKYTSFRGFCPLDTHKGYALDPLGEKAKEAANVGIRILLIYILGESDF</sequence>
<dbReference type="EMBL" id="JH816548">
    <property type="protein sequence ID" value="EKC21062.1"/>
    <property type="molecule type" value="Genomic_DNA"/>
</dbReference>
<dbReference type="InParanoid" id="K1PBB8"/>
<accession>K1PBB8</accession>
<protein>
    <submittedName>
        <fullName evidence="1">Uncharacterized protein</fullName>
    </submittedName>
</protein>
<name>K1PBB8_MAGGI</name>